<evidence type="ECO:0000259" key="1">
    <source>
        <dbReference type="SMART" id="SM00912"/>
    </source>
</evidence>
<keyword evidence="3" id="KW-1185">Reference proteome</keyword>
<dbReference type="Proteomes" id="UP000721236">
    <property type="component" value="Unassembled WGS sequence"/>
</dbReference>
<comment type="caution">
    <text evidence="2">The sequence shown here is derived from an EMBL/GenBank/DDBJ whole genome shotgun (WGS) entry which is preliminary data.</text>
</comment>
<organism evidence="2 3">
    <name type="scientific">Cupriavidus respiraculi</name>
    <dbReference type="NCBI Taxonomy" id="195930"/>
    <lineage>
        <taxon>Bacteria</taxon>
        <taxon>Pseudomonadati</taxon>
        <taxon>Pseudomonadota</taxon>
        <taxon>Betaproteobacteria</taxon>
        <taxon>Burkholderiales</taxon>
        <taxon>Burkholderiaceae</taxon>
        <taxon>Cupriavidus</taxon>
    </lineage>
</organism>
<reference evidence="2 3" key="1">
    <citation type="submission" date="2021-08" db="EMBL/GenBank/DDBJ databases">
        <authorList>
            <person name="Peeters C."/>
        </authorList>
    </citation>
    <scope>NUCLEOTIDE SEQUENCE [LARGE SCALE GENOMIC DNA]</scope>
    <source>
        <strain evidence="2 3">LMG 21510</strain>
    </source>
</reference>
<gene>
    <name evidence="2" type="ORF">LMG21510_04328</name>
</gene>
<dbReference type="InterPro" id="IPR011050">
    <property type="entry name" value="Pectin_lyase_fold/virulence"/>
</dbReference>
<protein>
    <recommendedName>
        <fullName evidence="1">Filamentous haemagglutinin FhaB/tRNA nuclease CdiA-like TPS domain-containing protein</fullName>
    </recommendedName>
</protein>
<dbReference type="NCBIfam" id="TIGR01901">
    <property type="entry name" value="adhes_NPXG"/>
    <property type="match status" value="1"/>
</dbReference>
<evidence type="ECO:0000313" key="2">
    <source>
        <dbReference type="EMBL" id="CAG9181531.1"/>
    </source>
</evidence>
<accession>A0ABM8XMQ5</accession>
<dbReference type="Gene3D" id="2.160.20.10">
    <property type="entry name" value="Single-stranded right-handed beta-helix, Pectin lyase-like"/>
    <property type="match status" value="1"/>
</dbReference>
<dbReference type="SUPFAM" id="SSF51126">
    <property type="entry name" value="Pectin lyase-like"/>
    <property type="match status" value="1"/>
</dbReference>
<dbReference type="Pfam" id="PF05860">
    <property type="entry name" value="TPS"/>
    <property type="match status" value="1"/>
</dbReference>
<dbReference type="InterPro" id="IPR012334">
    <property type="entry name" value="Pectin_lyas_fold"/>
</dbReference>
<dbReference type="EMBL" id="CAJZAH010000006">
    <property type="protein sequence ID" value="CAG9181531.1"/>
    <property type="molecule type" value="Genomic_DNA"/>
</dbReference>
<dbReference type="SMART" id="SM00912">
    <property type="entry name" value="Haemagg_act"/>
    <property type="match status" value="1"/>
</dbReference>
<dbReference type="InterPro" id="IPR008638">
    <property type="entry name" value="FhaB/CdiA-like_TPS"/>
</dbReference>
<sequence length="731" mass="74882">MRSAGTWPATDGGSLQRTPARMGRIAAAALVSVAGCAMASVVPDGGSATVVATGADGRVTVGIAGTVGGVSVNTYRQFHVLRAGVDLDNRGVGARTILNQVTGTDRSLLAGPLGVLGPRANVVIANPNGISVNGMVLRNAGNLALTTGQVTFRDFATGNGGVQRNLVLDTSDGAIEIGAEGLAGSLLNLELAARWIRVDGHVENRYSDPNARIRAVVGNSRAQIDTSISPTDNLSPWIRYVAPSVAAGKPVALDITAAGGLTAGRIELLITDRGAGVRHAGNALATAGDFVLSTTGDVHLGAGTVRANGAVHVRGASATLDATAIDGVAGTALTANRIAMQRATVRSSGGAVTLTAADDYVQRDSDVLAAAGIALRAGTVTLESVQRQATMIADGAGVLVQSRDALTNRGALVQGRSRLAGEAASRGAVTLRAGGTVVNESTPRHLGIVFGLADDIVVEAGGDVVNRHARMLSNGFLNVMAAGDVRNEVTAAPAPHGGQPVSFRDAGRRWLWLSKRTAGFDVDYGALERPGQTAYLLSGKGTTLRGRDVVNRGGEIYANGGDITVRAERSFRTEGIAVGSAHYARRCMIVCRMSASSTTAVAGGLLSAGGNIDIRAGDSAANVGGRVLALGNLLVVAPLTYAVGLANYTPLARDRGFKAFFGDTWARLYAADVGGNWIAVGRGRIDGDAVIEGGSVDGDVEIAGDTAVVRPRLRTPVTVENHLGMTSWLWR</sequence>
<proteinExistence type="predicted"/>
<evidence type="ECO:0000313" key="3">
    <source>
        <dbReference type="Proteomes" id="UP000721236"/>
    </source>
</evidence>
<name>A0ABM8XMQ5_9BURK</name>
<feature type="domain" description="Filamentous haemagglutinin FhaB/tRNA nuclease CdiA-like TPS" evidence="1">
    <location>
        <begin position="55"/>
        <end position="155"/>
    </location>
</feature>